<protein>
    <recommendedName>
        <fullName evidence="2">CRIB domain-containing protein</fullName>
    </recommendedName>
</protein>
<dbReference type="PROSITE" id="PS50108">
    <property type="entry name" value="CRIB"/>
    <property type="match status" value="1"/>
</dbReference>
<organism evidence="3 4">
    <name type="scientific">Apiosordaria backusii</name>
    <dbReference type="NCBI Taxonomy" id="314023"/>
    <lineage>
        <taxon>Eukaryota</taxon>
        <taxon>Fungi</taxon>
        <taxon>Dikarya</taxon>
        <taxon>Ascomycota</taxon>
        <taxon>Pezizomycotina</taxon>
        <taxon>Sordariomycetes</taxon>
        <taxon>Sordariomycetidae</taxon>
        <taxon>Sordariales</taxon>
        <taxon>Lasiosphaeriaceae</taxon>
        <taxon>Apiosordaria</taxon>
    </lineage>
</organism>
<gene>
    <name evidence="3" type="ORF">B0T21DRAFT_383156</name>
</gene>
<sequence length="828" mass="91166">MQMWAVSQLPVYAVEKGSGSRPKTGKQLKDERTETAPPPPPVVLPVPASADVTPWDHVEVPSDNNNNMESFLGPAIDGPPSPESIRRQMQRASVRDKHQSHSSNSSSLRSLTSVDRPSWENVLEAKSLSRKSSGRSTSSSMPSKDRPESVQFFSKSLFNRRGRLRRESSAQSSAASSVYSGETGPEALLLPPPPTSMPNRDSSIPSLFGLRRSSKADTNDASRKIQISGPYNFQHVMHTQKDHLPDLQRTNRQALASEFSHVRASQAPATGVLKGIRADDLHFNDFSSESLPLGDEDGMGVLTEELARSVLTRPPSGIMKRSPRRLLKRSQSQDQLSMAPPPRPPRSPIDSTTPYPPLPPPRVSSRMSSRHERLDSMDRPNTSFRYPQPFSQISDAGSPPATSCGYIPGPEMGVIPEHISAHIRSPSGDANWPLPSPSANASEYTLPDVPEEEENAFTYRKSRASVASNSSLRGSHSVPMLRAFSIRKNDDEDRRESQASETLGRFDLVAAQRALEAVLNEGTDGLIRDNWEDDIDYCYEHAAEADCDYEWHRPSFELSRDSATPVDDHDRRAESCDVSPTMLSAARFDVPALSPVSQLSATAHEAITPTIVTNPSASNFSLPLTESKRLLHVRKPSDASSFKECHGFTLSPSLLIPLDFQQQMLACEAERDEPHDVALRNFDDAPHRYRTSASTTGTYESAHSGFEKHISAASTMTDFTQLTPSTTSLDMDNCPVKPETFPALESGVMPTLPESEEVAKPTGRRREFRSRGSESNLLQLATEETWPAKTKSFVQAKRGRARTTSLSTPPPPNQYTLFPSVQLSGNRI</sequence>
<dbReference type="InterPro" id="IPR000095">
    <property type="entry name" value="CRIB_dom"/>
</dbReference>
<proteinExistence type="predicted"/>
<feature type="region of interest" description="Disordered" evidence="1">
    <location>
        <begin position="1"/>
        <end position="220"/>
    </location>
</feature>
<feature type="compositionally biased region" description="Low complexity" evidence="1">
    <location>
        <begin position="101"/>
        <end position="113"/>
    </location>
</feature>
<evidence type="ECO:0000256" key="1">
    <source>
        <dbReference type="SAM" id="MobiDB-lite"/>
    </source>
</evidence>
<dbReference type="EMBL" id="JAUKTV010000005">
    <property type="protein sequence ID" value="KAK0737109.1"/>
    <property type="molecule type" value="Genomic_DNA"/>
</dbReference>
<dbReference type="AlphaFoldDB" id="A0AA40BMS4"/>
<evidence type="ECO:0000313" key="3">
    <source>
        <dbReference type="EMBL" id="KAK0737109.1"/>
    </source>
</evidence>
<comment type="caution">
    <text evidence="3">The sequence shown here is derived from an EMBL/GenBank/DDBJ whole genome shotgun (WGS) entry which is preliminary data.</text>
</comment>
<evidence type="ECO:0000313" key="4">
    <source>
        <dbReference type="Proteomes" id="UP001172159"/>
    </source>
</evidence>
<dbReference type="Proteomes" id="UP001172159">
    <property type="component" value="Unassembled WGS sequence"/>
</dbReference>
<keyword evidence="4" id="KW-1185">Reference proteome</keyword>
<accession>A0AA40BMS4</accession>
<feature type="region of interest" description="Disordered" evidence="1">
    <location>
        <begin position="789"/>
        <end position="814"/>
    </location>
</feature>
<name>A0AA40BMS4_9PEZI</name>
<reference evidence="3" key="1">
    <citation type="submission" date="2023-06" db="EMBL/GenBank/DDBJ databases">
        <title>Genome-scale phylogeny and comparative genomics of the fungal order Sordariales.</title>
        <authorList>
            <consortium name="Lawrence Berkeley National Laboratory"/>
            <person name="Hensen N."/>
            <person name="Bonometti L."/>
            <person name="Westerberg I."/>
            <person name="Brannstrom I.O."/>
            <person name="Guillou S."/>
            <person name="Cros-Aarteil S."/>
            <person name="Calhoun S."/>
            <person name="Haridas S."/>
            <person name="Kuo A."/>
            <person name="Mondo S."/>
            <person name="Pangilinan J."/>
            <person name="Riley R."/>
            <person name="Labutti K."/>
            <person name="Andreopoulos B."/>
            <person name="Lipzen A."/>
            <person name="Chen C."/>
            <person name="Yanf M."/>
            <person name="Daum C."/>
            <person name="Ng V."/>
            <person name="Clum A."/>
            <person name="Steindorff A."/>
            <person name="Ohm R."/>
            <person name="Martin F."/>
            <person name="Silar P."/>
            <person name="Natvig D."/>
            <person name="Lalanne C."/>
            <person name="Gautier V."/>
            <person name="Ament-Velasquez S.L."/>
            <person name="Kruys A."/>
            <person name="Hutchinson M.I."/>
            <person name="Powell A.J."/>
            <person name="Barry K."/>
            <person name="Miller A.N."/>
            <person name="Grigoriev I.V."/>
            <person name="Debuchy R."/>
            <person name="Gladieux P."/>
            <person name="Thoren M.H."/>
            <person name="Johannesson H."/>
        </authorList>
    </citation>
    <scope>NUCLEOTIDE SEQUENCE</scope>
    <source>
        <strain evidence="3">CBS 540.89</strain>
    </source>
</reference>
<feature type="region of interest" description="Disordered" evidence="1">
    <location>
        <begin position="754"/>
        <end position="775"/>
    </location>
</feature>
<feature type="compositionally biased region" description="Polar residues" evidence="1">
    <location>
        <begin position="379"/>
        <end position="395"/>
    </location>
</feature>
<feature type="region of interest" description="Disordered" evidence="1">
    <location>
        <begin position="306"/>
        <end position="400"/>
    </location>
</feature>
<feature type="compositionally biased region" description="Basic and acidic residues" evidence="1">
    <location>
        <begin position="369"/>
        <end position="378"/>
    </location>
</feature>
<feature type="domain" description="CRIB" evidence="2">
    <location>
        <begin position="227"/>
        <end position="240"/>
    </location>
</feature>
<evidence type="ECO:0000259" key="2">
    <source>
        <dbReference type="PROSITE" id="PS50108"/>
    </source>
</evidence>